<feature type="region of interest" description="Disordered" evidence="1">
    <location>
        <begin position="47"/>
        <end position="85"/>
    </location>
</feature>
<reference evidence="2" key="1">
    <citation type="submission" date="2021-01" db="EMBL/GenBank/DDBJ databases">
        <title>Chromosome-level genome assembly of a human fungal pathogen reveals clustering of transcriptionally co-regulated genes.</title>
        <authorList>
            <person name="Voorhies M."/>
            <person name="Cohen S."/>
            <person name="Shea T.P."/>
            <person name="Petrus S."/>
            <person name="Munoz J.F."/>
            <person name="Poplawski S."/>
            <person name="Goldman W.E."/>
            <person name="Michael T."/>
            <person name="Cuomo C.A."/>
            <person name="Sil A."/>
            <person name="Beyhan S."/>
        </authorList>
    </citation>
    <scope>NUCLEOTIDE SEQUENCE</scope>
    <source>
        <strain evidence="2">WU24</strain>
    </source>
</reference>
<dbReference type="EMBL" id="CP069109">
    <property type="protein sequence ID" value="QSS58787.1"/>
    <property type="molecule type" value="Genomic_DNA"/>
</dbReference>
<feature type="compositionally biased region" description="Basic and acidic residues" evidence="1">
    <location>
        <begin position="69"/>
        <end position="79"/>
    </location>
</feature>
<gene>
    <name evidence="2" type="ORF">I7I51_08216</name>
</gene>
<organism evidence="2 3">
    <name type="scientific">Ajellomyces capsulatus</name>
    <name type="common">Darling's disease fungus</name>
    <name type="synonym">Histoplasma capsulatum</name>
    <dbReference type="NCBI Taxonomy" id="5037"/>
    <lineage>
        <taxon>Eukaryota</taxon>
        <taxon>Fungi</taxon>
        <taxon>Dikarya</taxon>
        <taxon>Ascomycota</taxon>
        <taxon>Pezizomycotina</taxon>
        <taxon>Eurotiomycetes</taxon>
        <taxon>Eurotiomycetidae</taxon>
        <taxon>Onygenales</taxon>
        <taxon>Ajellomycetaceae</taxon>
        <taxon>Histoplasma</taxon>
    </lineage>
</organism>
<proteinExistence type="predicted"/>
<protein>
    <submittedName>
        <fullName evidence="2">Uncharacterized protein</fullName>
    </submittedName>
</protein>
<dbReference type="AlphaFoldDB" id="A0A8A1M3N2"/>
<evidence type="ECO:0000313" key="3">
    <source>
        <dbReference type="Proteomes" id="UP000663671"/>
    </source>
</evidence>
<dbReference type="OrthoDB" id="10613083at2759"/>
<dbReference type="Proteomes" id="UP000663671">
    <property type="component" value="Chromosome 2"/>
</dbReference>
<evidence type="ECO:0000256" key="1">
    <source>
        <dbReference type="SAM" id="MobiDB-lite"/>
    </source>
</evidence>
<evidence type="ECO:0000313" key="2">
    <source>
        <dbReference type="EMBL" id="QSS58787.1"/>
    </source>
</evidence>
<dbReference type="VEuPathDB" id="FungiDB:I7I51_08216"/>
<accession>A0A8A1M3N2</accession>
<name>A0A8A1M3N2_AJECA</name>
<sequence length="124" mass="14159">MLCVEMRSGVAWLDNPCGSRGFARLILLRFARFALIDRFRRENPLAQRLGDGKTGNPVVVLLPSPRGGRSRDSPREPNTRGKSVQVLSRENWRSCRKQSLISMWSVRERGGLGKAEYLRQITQY</sequence>